<dbReference type="EMBL" id="JAUSQM010000001">
    <property type="protein sequence ID" value="MDP9820840.1"/>
    <property type="molecule type" value="Genomic_DNA"/>
</dbReference>
<name>A0ABT9NK95_9ACTN</name>
<proteinExistence type="predicted"/>
<keyword evidence="3" id="KW-1185">Reference proteome</keyword>
<dbReference type="InterPro" id="IPR037401">
    <property type="entry name" value="SnoaL-like"/>
</dbReference>
<organism evidence="2 3">
    <name type="scientific">Nocardioides massiliensis</name>
    <dbReference type="NCBI Taxonomy" id="1325935"/>
    <lineage>
        <taxon>Bacteria</taxon>
        <taxon>Bacillati</taxon>
        <taxon>Actinomycetota</taxon>
        <taxon>Actinomycetes</taxon>
        <taxon>Propionibacteriales</taxon>
        <taxon>Nocardioidaceae</taxon>
        <taxon>Nocardioides</taxon>
    </lineage>
</organism>
<evidence type="ECO:0000259" key="1">
    <source>
        <dbReference type="Pfam" id="PF13577"/>
    </source>
</evidence>
<protein>
    <recommendedName>
        <fullName evidence="1">SnoaL-like domain-containing protein</fullName>
    </recommendedName>
</protein>
<reference evidence="2 3" key="1">
    <citation type="submission" date="2023-07" db="EMBL/GenBank/DDBJ databases">
        <title>Sequencing the genomes of 1000 actinobacteria strains.</title>
        <authorList>
            <person name="Klenk H.-P."/>
        </authorList>
    </citation>
    <scope>NUCLEOTIDE SEQUENCE [LARGE SCALE GENOMIC DNA]</scope>
    <source>
        <strain evidence="2 3">GD13</strain>
    </source>
</reference>
<dbReference type="RefSeq" id="WP_068117711.1">
    <property type="nucleotide sequence ID" value="NZ_CCXJ01000101.1"/>
</dbReference>
<comment type="caution">
    <text evidence="2">The sequence shown here is derived from an EMBL/GenBank/DDBJ whole genome shotgun (WGS) entry which is preliminary data.</text>
</comment>
<dbReference type="Pfam" id="PF13577">
    <property type="entry name" value="SnoaL_4"/>
    <property type="match status" value="1"/>
</dbReference>
<dbReference type="SUPFAM" id="SSF54427">
    <property type="entry name" value="NTF2-like"/>
    <property type="match status" value="1"/>
</dbReference>
<accession>A0ABT9NK95</accession>
<gene>
    <name evidence="2" type="ORF">J2S59_000649</name>
</gene>
<evidence type="ECO:0000313" key="3">
    <source>
        <dbReference type="Proteomes" id="UP001240447"/>
    </source>
</evidence>
<dbReference type="Gene3D" id="3.10.450.50">
    <property type="match status" value="1"/>
</dbReference>
<dbReference type="InterPro" id="IPR032710">
    <property type="entry name" value="NTF2-like_dom_sf"/>
</dbReference>
<sequence length="170" mass="19664">MSETTERASLEDRITRLEAIEAIKVLKHRYLRACDAKEPDVFRDCFVAKGAFVDYGPRVGRFDDADGIAEVFRNVALREVDGGYTIFDMHHAMHPEIVVESATTARGQWSLRFRQVDTVERVERLSAIEYDDRYEVEGGQWRIRSCQVRVLWSMIRPLGDEVQIVDGFHQ</sequence>
<dbReference type="Proteomes" id="UP001240447">
    <property type="component" value="Unassembled WGS sequence"/>
</dbReference>
<feature type="domain" description="SnoaL-like" evidence="1">
    <location>
        <begin position="16"/>
        <end position="146"/>
    </location>
</feature>
<evidence type="ECO:0000313" key="2">
    <source>
        <dbReference type="EMBL" id="MDP9820840.1"/>
    </source>
</evidence>